<protein>
    <submittedName>
        <fullName evidence="1">Uncharacterized protein</fullName>
    </submittedName>
</protein>
<sequence>MRIIISQRNDLTTKEIDKLISLENKDVLINLSRFQNLTIEQIDNVLLNSVYLSKKYLIENQKLILEQKNKLIDLMKNSSLDYKDLINKINT</sequence>
<dbReference type="RefSeq" id="WP_138109062.1">
    <property type="nucleotide sequence ID" value="NZ_VBUC01000027.1"/>
</dbReference>
<evidence type="ECO:0000313" key="1">
    <source>
        <dbReference type="EMBL" id="TLS96828.1"/>
    </source>
</evidence>
<comment type="caution">
    <text evidence="1">The sequence shown here is derived from an EMBL/GenBank/DDBJ whole genome shotgun (WGS) entry which is preliminary data.</text>
</comment>
<gene>
    <name evidence="1" type="ORF">FE247_09380</name>
</gene>
<evidence type="ECO:0000313" key="2">
    <source>
        <dbReference type="Proteomes" id="UP000305417"/>
    </source>
</evidence>
<reference evidence="1 2" key="1">
    <citation type="submission" date="2019-05" db="EMBL/GenBank/DDBJ databases">
        <title>Arcobacter cibarius and Arcobacter thereius providing challenges in identification an antibiotic susceptibility and Quinolone resistance.</title>
        <authorList>
            <person name="Busch A."/>
            <person name="Hanel I."/>
            <person name="Hotzel H."/>
            <person name="Tomaso H."/>
        </authorList>
    </citation>
    <scope>NUCLEOTIDE SEQUENCE [LARGE SCALE GENOMIC DNA]</scope>
    <source>
        <strain evidence="1 2">16CS0831-2</strain>
    </source>
</reference>
<proteinExistence type="predicted"/>
<dbReference type="EMBL" id="VBUC01000027">
    <property type="protein sequence ID" value="TLS96828.1"/>
    <property type="molecule type" value="Genomic_DNA"/>
</dbReference>
<accession>A0ABY2V6E4</accession>
<keyword evidence="2" id="KW-1185">Reference proteome</keyword>
<dbReference type="Proteomes" id="UP000305417">
    <property type="component" value="Unassembled WGS sequence"/>
</dbReference>
<name>A0ABY2V6E4_9BACT</name>
<organism evidence="1 2">
    <name type="scientific">Aliarcobacter cibarius</name>
    <dbReference type="NCBI Taxonomy" id="255507"/>
    <lineage>
        <taxon>Bacteria</taxon>
        <taxon>Pseudomonadati</taxon>
        <taxon>Campylobacterota</taxon>
        <taxon>Epsilonproteobacteria</taxon>
        <taxon>Campylobacterales</taxon>
        <taxon>Arcobacteraceae</taxon>
        <taxon>Aliarcobacter</taxon>
    </lineage>
</organism>